<sequence>MDHLKTKAQLIAELEVLRAQVATLTQVIEQSPSKPSLLVNYLSSGGNGKSLQVLCVEDSEIDGNIYQRFLRQNQEYNYQFINFNLGEEALIWCQQNQPDILLLDYSLPDMDGLEFLIQFRTYWENHQCPALVITGQGNTEIAVEFFKQGAQDYLDKSQITADSLNRAVTHLVQKTQLLQEQQWQQQRQQLIAKTALSIRQSLNLAEILQTTVTEIRQILQSDRVIVYQFQPDRTGIILQESVCDPTLSLLGAVMPEEHFPYTWVTPYEQGRTRVIQDIYTDPDISDCHREFLEQLHIRSNLIVPLLLRDHLWGLLIAHHCTAPRFWTANEVNLMQELATQVSIAIQQATLLQELQQELLDRKQAEIALQHSQEQLKTAVESADLGTWCLDVAAQVSTVSDRFKSIFGFPLTPRTVTFNSIIQRIHPDDRPLILEKMGQTITHQQPYNAEYRIIWPDGTVRWILGRGKALCDQQGHVVMVTGCVLDLTERKHLETQLQISEERLKLALDLTGMGCWDWNLQTQDVVWNDNHFRLLGLDPETAVSDYATWQKSVHPDDIEDVEAGLQQSIQTQELYSVEYRIIWPDGSLHWMWGAGQILRDQPTRMLGVLKDITPRKQIEIDLREREETLRLFVSYAPAGIAMLDENLHYVMASQRWVEDYQLESIESILGRSHYEIFPEIPERWKQIHRRCLTGSIEKSDEDLLVRSDGTQQWIRWEIRPWSNSKGKICGIIIFSEDITQRKQLEQNLKISEERLRMTLELTEIGCWDWDLQSNQLTCSDNQLILWGLPLESQVFDFEAWKTLLHPDDLPQIEHSLQNTLENHDIYTVEYRIYGLDGSLHWMLGRGYLLMDANGQSSHILGITLEITERKQAEIALHNLNTKLEEKVKQRTKRLTKINNRLQKELITREIIEKKLKKQEQLLQSFFDAASVANIGLGIGDHRFRFVQVNQAFADMNGYSIEAHLNHSVTEILPHLASSILPLLQQVLETGEAISNREIAIALPQEPNVMRYWLVSYFPIPGNSKNQKAIGNIIIEISDRKRIEIEREKLIDILEVTSDIVGTAAVNTLEVEYLNLSGRRVFGFPEQTPLDQLSIPDVHPPWAFSILKNQGIPTAIREGVWMGETAILKSDGEEIPVSQVILAHTFGTNQVQFISTIIRNITQQKQTEATLRESNRRWQSLLDNVQLIVVALNEEGQVEYINPFFLKLTGYSEAEVLGKMWFDHFIPPHQRLEVNKMFQDIMTVDFHPYYQNSILTQSGEERIIAWNNTLLQNVEGQPIGTLSIGEDITERYQLERMKAEFISMVSHELRTPLTAMQAGLSLLHSNIIAPQSPEGQITLDIAMTGVNRLVRLVNDILDLERLESGKIRLAIRPCDVTILINTAIAQMQELANQGGIVLESQIQPFEIDADPDRLLQVLINLLSNAIKFSPNHSVIHLSVHLYQSSSDDEQPTINAHQASTSNKIYPPLTSEFLLFAIRDHGRGIPKENLESIFERFHQVDSSDSREKGGTGLGLAICRSIIQQHGGQIWVESRLQVGSTFYFTIPINYEASSYY</sequence>
<dbReference type="InterPro" id="IPR000014">
    <property type="entry name" value="PAS"/>
</dbReference>
<dbReference type="InterPro" id="IPR013656">
    <property type="entry name" value="PAS_4"/>
</dbReference>
<dbReference type="InterPro" id="IPR003018">
    <property type="entry name" value="GAF"/>
</dbReference>
<dbReference type="InterPro" id="IPR016132">
    <property type="entry name" value="Phyto_chromo_attachment"/>
</dbReference>
<feature type="domain" description="PAC" evidence="15">
    <location>
        <begin position="574"/>
        <end position="623"/>
    </location>
</feature>
<dbReference type="SUPFAM" id="SSF55874">
    <property type="entry name" value="ATPase domain of HSP90 chaperone/DNA topoisomerase II/histidine kinase"/>
    <property type="match status" value="1"/>
</dbReference>
<dbReference type="InterPro" id="IPR011006">
    <property type="entry name" value="CheY-like_superfamily"/>
</dbReference>
<dbReference type="Gene3D" id="3.30.565.10">
    <property type="entry name" value="Histidine kinase-like ATPase, C-terminal domain"/>
    <property type="match status" value="1"/>
</dbReference>
<dbReference type="PROSITE" id="PS50046">
    <property type="entry name" value="PHYTOCHROME_2"/>
    <property type="match status" value="1"/>
</dbReference>
<dbReference type="Pfam" id="PF01590">
    <property type="entry name" value="GAF"/>
    <property type="match status" value="1"/>
</dbReference>
<dbReference type="FunFam" id="1.10.287.130:FF:000001">
    <property type="entry name" value="Two-component sensor histidine kinase"/>
    <property type="match status" value="1"/>
</dbReference>
<dbReference type="KEGG" id="ppsu:NO713_00763"/>
<dbReference type="SMART" id="SM00091">
    <property type="entry name" value="PAS"/>
    <property type="match status" value="7"/>
</dbReference>
<dbReference type="InterPro" id="IPR013655">
    <property type="entry name" value="PAS_fold_3"/>
</dbReference>
<dbReference type="SUPFAM" id="SSF47384">
    <property type="entry name" value="Homodimeric domain of signal transducing histidine kinase"/>
    <property type="match status" value="1"/>
</dbReference>
<dbReference type="PROSITE" id="PS50110">
    <property type="entry name" value="RESPONSE_REGULATORY"/>
    <property type="match status" value="1"/>
</dbReference>
<dbReference type="Gene3D" id="3.40.50.2300">
    <property type="match status" value="1"/>
</dbReference>
<dbReference type="SUPFAM" id="SSF55785">
    <property type="entry name" value="PYP-like sensor domain (PAS domain)"/>
    <property type="match status" value="7"/>
</dbReference>
<dbReference type="SMART" id="SM00065">
    <property type="entry name" value="GAF"/>
    <property type="match status" value="1"/>
</dbReference>
<gene>
    <name evidence="16" type="primary">cph2</name>
    <name evidence="16" type="ORF">NO713_00763</name>
</gene>
<keyword evidence="10" id="KW-0175">Coiled coil</keyword>
<dbReference type="InterPro" id="IPR004358">
    <property type="entry name" value="Sig_transdc_His_kin-like_C"/>
</dbReference>
<evidence type="ECO:0000313" key="16">
    <source>
        <dbReference type="EMBL" id="CAD5922647.1"/>
    </source>
</evidence>
<protein>
    <recommendedName>
        <fullName evidence="8">Circadian input-output histidine kinase CikA</fullName>
        <ecNumber evidence="3">2.7.13.3</ecNumber>
    </recommendedName>
</protein>
<feature type="domain" description="PAS" evidence="14">
    <location>
        <begin position="1172"/>
        <end position="1243"/>
    </location>
</feature>
<evidence type="ECO:0000259" key="13">
    <source>
        <dbReference type="PROSITE" id="PS50110"/>
    </source>
</evidence>
<keyword evidence="6" id="KW-0418">Kinase</keyword>
<dbReference type="Proteomes" id="UP001153719">
    <property type="component" value="Chromosome"/>
</dbReference>
<dbReference type="PANTHER" id="PTHR43304:SF1">
    <property type="entry name" value="PAC DOMAIN-CONTAINING PROTEIN"/>
    <property type="match status" value="1"/>
</dbReference>
<evidence type="ECO:0000256" key="10">
    <source>
        <dbReference type="SAM" id="Coils"/>
    </source>
</evidence>
<dbReference type="RefSeq" id="WP_254173035.1">
    <property type="nucleotide sequence ID" value="NZ_LR882967.1"/>
</dbReference>
<feature type="domain" description="Phytochrome chromophore attachment site" evidence="11">
    <location>
        <begin position="203"/>
        <end position="340"/>
    </location>
</feature>
<dbReference type="Pfam" id="PF00072">
    <property type="entry name" value="Response_reg"/>
    <property type="match status" value="1"/>
</dbReference>
<dbReference type="SUPFAM" id="SSF52172">
    <property type="entry name" value="CheY-like"/>
    <property type="match status" value="1"/>
</dbReference>
<dbReference type="Pfam" id="PF13426">
    <property type="entry name" value="PAS_9"/>
    <property type="match status" value="1"/>
</dbReference>
<feature type="domain" description="PAC" evidence="15">
    <location>
        <begin position="446"/>
        <end position="498"/>
    </location>
</feature>
<dbReference type="InterPro" id="IPR001610">
    <property type="entry name" value="PAC"/>
</dbReference>
<feature type="domain" description="Response regulatory" evidence="13">
    <location>
        <begin position="52"/>
        <end position="171"/>
    </location>
</feature>
<dbReference type="InterPro" id="IPR005467">
    <property type="entry name" value="His_kinase_dom"/>
</dbReference>
<dbReference type="InterPro" id="IPR052162">
    <property type="entry name" value="Sensor_kinase/Photoreceptor"/>
</dbReference>
<dbReference type="SMART" id="SM00086">
    <property type="entry name" value="PAC"/>
    <property type="match status" value="6"/>
</dbReference>
<dbReference type="SMART" id="SM00387">
    <property type="entry name" value="HATPase_c"/>
    <property type="match status" value="1"/>
</dbReference>
<feature type="domain" description="PAC" evidence="15">
    <location>
        <begin position="697"/>
        <end position="749"/>
    </location>
</feature>
<evidence type="ECO:0000256" key="7">
    <source>
        <dbReference type="ARBA" id="ARBA00023012"/>
    </source>
</evidence>
<name>A0A9W4G3S6_9CYAN</name>
<feature type="domain" description="Histidine kinase" evidence="12">
    <location>
        <begin position="1302"/>
        <end position="1546"/>
    </location>
</feature>
<feature type="coiled-coil region" evidence="10">
    <location>
        <begin position="868"/>
        <end position="903"/>
    </location>
</feature>
<keyword evidence="7" id="KW-0902">Two-component regulatory system</keyword>
<dbReference type="SUPFAM" id="SSF55781">
    <property type="entry name" value="GAF domain-like"/>
    <property type="match status" value="1"/>
</dbReference>
<dbReference type="InterPro" id="IPR036890">
    <property type="entry name" value="HATPase_C_sf"/>
</dbReference>
<dbReference type="CDD" id="cd00082">
    <property type="entry name" value="HisKA"/>
    <property type="match status" value="1"/>
</dbReference>
<dbReference type="NCBIfam" id="TIGR00229">
    <property type="entry name" value="sensory_box"/>
    <property type="match status" value="6"/>
</dbReference>
<dbReference type="CDD" id="cd00156">
    <property type="entry name" value="REC"/>
    <property type="match status" value="1"/>
</dbReference>
<comment type="similarity">
    <text evidence="2">In the N-terminal section; belongs to the phytochrome family.</text>
</comment>
<reference evidence="16" key="1">
    <citation type="submission" date="2020-09" db="EMBL/GenBank/DDBJ databases">
        <authorList>
            <person name="Blom J."/>
        </authorList>
    </citation>
    <scope>NUCLEOTIDE SEQUENCE</scope>
    <source>
        <strain evidence="16">No.713</strain>
    </source>
</reference>
<dbReference type="SMART" id="SM00388">
    <property type="entry name" value="HisKA"/>
    <property type="match status" value="1"/>
</dbReference>
<dbReference type="Pfam" id="PF08447">
    <property type="entry name" value="PAS_3"/>
    <property type="match status" value="3"/>
</dbReference>
<keyword evidence="5" id="KW-0808">Transferase</keyword>
<dbReference type="InterPro" id="IPR003661">
    <property type="entry name" value="HisK_dim/P_dom"/>
</dbReference>
<evidence type="ECO:0000256" key="3">
    <source>
        <dbReference type="ARBA" id="ARBA00012438"/>
    </source>
</evidence>
<dbReference type="Gene3D" id="3.30.450.20">
    <property type="entry name" value="PAS domain"/>
    <property type="match status" value="7"/>
</dbReference>
<evidence type="ECO:0000259" key="11">
    <source>
        <dbReference type="PROSITE" id="PS50046"/>
    </source>
</evidence>
<dbReference type="Gene3D" id="3.30.450.40">
    <property type="match status" value="1"/>
</dbReference>
<evidence type="ECO:0000256" key="9">
    <source>
        <dbReference type="PROSITE-ProRule" id="PRU00169"/>
    </source>
</evidence>
<evidence type="ECO:0000259" key="14">
    <source>
        <dbReference type="PROSITE" id="PS50112"/>
    </source>
</evidence>
<accession>A0A9W4G3S6</accession>
<dbReference type="GO" id="GO:0000155">
    <property type="term" value="F:phosphorelay sensor kinase activity"/>
    <property type="evidence" value="ECO:0007669"/>
    <property type="project" value="InterPro"/>
</dbReference>
<comment type="catalytic activity">
    <reaction evidence="1">
        <text>ATP + protein L-histidine = ADP + protein N-phospho-L-histidine.</text>
        <dbReference type="EC" id="2.7.13.3"/>
    </reaction>
</comment>
<evidence type="ECO:0000256" key="5">
    <source>
        <dbReference type="ARBA" id="ARBA00022679"/>
    </source>
</evidence>
<dbReference type="SMART" id="SM00448">
    <property type="entry name" value="REC"/>
    <property type="match status" value="1"/>
</dbReference>
<dbReference type="Pfam" id="PF00512">
    <property type="entry name" value="HisKA"/>
    <property type="match status" value="1"/>
</dbReference>
<dbReference type="Pfam" id="PF08448">
    <property type="entry name" value="PAS_4"/>
    <property type="match status" value="3"/>
</dbReference>
<dbReference type="EC" id="2.7.13.3" evidence="3"/>
<feature type="domain" description="PAS" evidence="14">
    <location>
        <begin position="371"/>
        <end position="443"/>
    </location>
</feature>
<evidence type="ECO:0000256" key="2">
    <source>
        <dbReference type="ARBA" id="ARBA00006402"/>
    </source>
</evidence>
<evidence type="ECO:0000259" key="15">
    <source>
        <dbReference type="PROSITE" id="PS50113"/>
    </source>
</evidence>
<keyword evidence="17" id="KW-1185">Reference proteome</keyword>
<dbReference type="Gene3D" id="2.10.70.100">
    <property type="match status" value="3"/>
</dbReference>
<feature type="domain" description="PAC" evidence="15">
    <location>
        <begin position="1246"/>
        <end position="1298"/>
    </location>
</feature>
<evidence type="ECO:0000256" key="1">
    <source>
        <dbReference type="ARBA" id="ARBA00000085"/>
    </source>
</evidence>
<dbReference type="InterPro" id="IPR029016">
    <property type="entry name" value="GAF-like_dom_sf"/>
</dbReference>
<evidence type="ECO:0000256" key="4">
    <source>
        <dbReference type="ARBA" id="ARBA00022553"/>
    </source>
</evidence>
<dbReference type="InterPro" id="IPR036097">
    <property type="entry name" value="HisK_dim/P_sf"/>
</dbReference>
<keyword evidence="4 9" id="KW-0597">Phosphoprotein</keyword>
<dbReference type="PROSITE" id="PS50109">
    <property type="entry name" value="HIS_KIN"/>
    <property type="match status" value="1"/>
</dbReference>
<proteinExistence type="inferred from homology"/>
<feature type="domain" description="PAC" evidence="15">
    <location>
        <begin position="825"/>
        <end position="877"/>
    </location>
</feature>
<dbReference type="PANTHER" id="PTHR43304">
    <property type="entry name" value="PHYTOCHROME-LIKE PROTEIN CPH1"/>
    <property type="match status" value="1"/>
</dbReference>
<dbReference type="CDD" id="cd00130">
    <property type="entry name" value="PAS"/>
    <property type="match status" value="5"/>
</dbReference>
<dbReference type="PRINTS" id="PR00344">
    <property type="entry name" value="BCTRLSENSOR"/>
</dbReference>
<organism evidence="16 17">
    <name type="scientific">Planktothrix pseudagardhii</name>
    <dbReference type="NCBI Taxonomy" id="132604"/>
    <lineage>
        <taxon>Bacteria</taxon>
        <taxon>Bacillati</taxon>
        <taxon>Cyanobacteriota</taxon>
        <taxon>Cyanophyceae</taxon>
        <taxon>Oscillatoriophycideae</taxon>
        <taxon>Oscillatoriales</taxon>
        <taxon>Microcoleaceae</taxon>
        <taxon>Planktothrix</taxon>
    </lineage>
</organism>
<dbReference type="Pfam" id="PF02518">
    <property type="entry name" value="HATPase_c"/>
    <property type="match status" value="1"/>
</dbReference>
<dbReference type="InterPro" id="IPR003594">
    <property type="entry name" value="HATPase_dom"/>
</dbReference>
<feature type="domain" description="PAS" evidence="14">
    <location>
        <begin position="499"/>
        <end position="571"/>
    </location>
</feature>
<evidence type="ECO:0000256" key="8">
    <source>
        <dbReference type="ARBA" id="ARBA00074306"/>
    </source>
</evidence>
<dbReference type="InterPro" id="IPR035965">
    <property type="entry name" value="PAS-like_dom_sf"/>
</dbReference>
<dbReference type="FunFam" id="3.30.565.10:FF:000010">
    <property type="entry name" value="Sensor histidine kinase RcsC"/>
    <property type="match status" value="1"/>
</dbReference>
<evidence type="ECO:0000256" key="6">
    <source>
        <dbReference type="ARBA" id="ARBA00022777"/>
    </source>
</evidence>
<dbReference type="InterPro" id="IPR000700">
    <property type="entry name" value="PAS-assoc_C"/>
</dbReference>
<evidence type="ECO:0000313" key="17">
    <source>
        <dbReference type="Proteomes" id="UP001153719"/>
    </source>
</evidence>
<dbReference type="PROSITE" id="PS50113">
    <property type="entry name" value="PAC"/>
    <property type="match status" value="5"/>
</dbReference>
<dbReference type="EMBL" id="LR882967">
    <property type="protein sequence ID" value="CAD5922647.1"/>
    <property type="molecule type" value="Genomic_DNA"/>
</dbReference>
<dbReference type="Gene3D" id="1.10.287.130">
    <property type="match status" value="1"/>
</dbReference>
<feature type="modified residue" description="4-aspartylphosphate" evidence="9">
    <location>
        <position position="104"/>
    </location>
</feature>
<dbReference type="InterPro" id="IPR001789">
    <property type="entry name" value="Sig_transdc_resp-reg_receiver"/>
</dbReference>
<dbReference type="CDD" id="cd16922">
    <property type="entry name" value="HATPase_EvgS-ArcB-TorS-like"/>
    <property type="match status" value="1"/>
</dbReference>
<dbReference type="PROSITE" id="PS50112">
    <property type="entry name" value="PAS"/>
    <property type="match status" value="3"/>
</dbReference>
<evidence type="ECO:0000259" key="12">
    <source>
        <dbReference type="PROSITE" id="PS50109"/>
    </source>
</evidence>